<protein>
    <submittedName>
        <fullName evidence="1">9083_t:CDS:1</fullName>
    </submittedName>
</protein>
<gene>
    <name evidence="1" type="ORF">CPELLU_LOCUS19058</name>
</gene>
<dbReference type="AlphaFoldDB" id="A0A9N9K9F7"/>
<dbReference type="Proteomes" id="UP000789759">
    <property type="component" value="Unassembled WGS sequence"/>
</dbReference>
<dbReference type="EMBL" id="CAJVQA010042349">
    <property type="protein sequence ID" value="CAG8814761.1"/>
    <property type="molecule type" value="Genomic_DNA"/>
</dbReference>
<dbReference type="OrthoDB" id="2013972at2759"/>
<comment type="caution">
    <text evidence="1">The sequence shown here is derived from an EMBL/GenBank/DDBJ whole genome shotgun (WGS) entry which is preliminary data.</text>
</comment>
<sequence>SILLHERGLDTAVCDKIQNYLEENTNLHNVHYEEKKQLDGQFASKTIKMLAEDYATALIGIKSSLINIINVSCEEYDCLVKDMTKEIIELD</sequence>
<proteinExistence type="predicted"/>
<feature type="non-terminal residue" evidence="1">
    <location>
        <position position="1"/>
    </location>
</feature>
<name>A0A9N9K9F7_9GLOM</name>
<feature type="non-terminal residue" evidence="1">
    <location>
        <position position="91"/>
    </location>
</feature>
<organism evidence="1 2">
    <name type="scientific">Cetraspora pellucida</name>
    <dbReference type="NCBI Taxonomy" id="1433469"/>
    <lineage>
        <taxon>Eukaryota</taxon>
        <taxon>Fungi</taxon>
        <taxon>Fungi incertae sedis</taxon>
        <taxon>Mucoromycota</taxon>
        <taxon>Glomeromycotina</taxon>
        <taxon>Glomeromycetes</taxon>
        <taxon>Diversisporales</taxon>
        <taxon>Gigasporaceae</taxon>
        <taxon>Cetraspora</taxon>
    </lineage>
</organism>
<accession>A0A9N9K9F7</accession>
<reference evidence="1" key="1">
    <citation type="submission" date="2021-06" db="EMBL/GenBank/DDBJ databases">
        <authorList>
            <person name="Kallberg Y."/>
            <person name="Tangrot J."/>
            <person name="Rosling A."/>
        </authorList>
    </citation>
    <scope>NUCLEOTIDE SEQUENCE</scope>
    <source>
        <strain evidence="1">FL966</strain>
    </source>
</reference>
<evidence type="ECO:0000313" key="1">
    <source>
        <dbReference type="EMBL" id="CAG8814761.1"/>
    </source>
</evidence>
<evidence type="ECO:0000313" key="2">
    <source>
        <dbReference type="Proteomes" id="UP000789759"/>
    </source>
</evidence>
<keyword evidence="2" id="KW-1185">Reference proteome</keyword>